<evidence type="ECO:0000313" key="2">
    <source>
        <dbReference type="EMBL" id="KAH3699586.1"/>
    </source>
</evidence>
<organism evidence="2 3">
    <name type="scientific">Dreissena polymorpha</name>
    <name type="common">Zebra mussel</name>
    <name type="synonym">Mytilus polymorpha</name>
    <dbReference type="NCBI Taxonomy" id="45954"/>
    <lineage>
        <taxon>Eukaryota</taxon>
        <taxon>Metazoa</taxon>
        <taxon>Spiralia</taxon>
        <taxon>Lophotrochozoa</taxon>
        <taxon>Mollusca</taxon>
        <taxon>Bivalvia</taxon>
        <taxon>Autobranchia</taxon>
        <taxon>Heteroconchia</taxon>
        <taxon>Euheterodonta</taxon>
        <taxon>Imparidentia</taxon>
        <taxon>Neoheterodontei</taxon>
        <taxon>Myida</taxon>
        <taxon>Dreissenoidea</taxon>
        <taxon>Dreissenidae</taxon>
        <taxon>Dreissena</taxon>
    </lineage>
</organism>
<name>A0A9D4BLT3_DREPO</name>
<proteinExistence type="predicted"/>
<comment type="caution">
    <text evidence="2">The sequence shown here is derived from an EMBL/GenBank/DDBJ whole genome shotgun (WGS) entry which is preliminary data.</text>
</comment>
<gene>
    <name evidence="2" type="ORF">DPMN_074544</name>
</gene>
<evidence type="ECO:0000256" key="1">
    <source>
        <dbReference type="SAM" id="MobiDB-lite"/>
    </source>
</evidence>
<sequence>MSPVMKSVQLIGDSDPGPPANKASALPSKLTACTASNKNPFGTVTVSRVK</sequence>
<dbReference type="EMBL" id="JAIWYP010000015">
    <property type="protein sequence ID" value="KAH3699586.1"/>
    <property type="molecule type" value="Genomic_DNA"/>
</dbReference>
<dbReference type="AlphaFoldDB" id="A0A9D4BLT3"/>
<protein>
    <submittedName>
        <fullName evidence="2">Uncharacterized protein</fullName>
    </submittedName>
</protein>
<dbReference type="Proteomes" id="UP000828390">
    <property type="component" value="Unassembled WGS sequence"/>
</dbReference>
<keyword evidence="3" id="KW-1185">Reference proteome</keyword>
<reference evidence="2" key="1">
    <citation type="journal article" date="2019" name="bioRxiv">
        <title>The Genome of the Zebra Mussel, Dreissena polymorpha: A Resource for Invasive Species Research.</title>
        <authorList>
            <person name="McCartney M.A."/>
            <person name="Auch B."/>
            <person name="Kono T."/>
            <person name="Mallez S."/>
            <person name="Zhang Y."/>
            <person name="Obille A."/>
            <person name="Becker A."/>
            <person name="Abrahante J.E."/>
            <person name="Garbe J."/>
            <person name="Badalamenti J.P."/>
            <person name="Herman A."/>
            <person name="Mangelson H."/>
            <person name="Liachko I."/>
            <person name="Sullivan S."/>
            <person name="Sone E.D."/>
            <person name="Koren S."/>
            <person name="Silverstein K.A.T."/>
            <person name="Beckman K.B."/>
            <person name="Gohl D.M."/>
        </authorList>
    </citation>
    <scope>NUCLEOTIDE SEQUENCE</scope>
    <source>
        <strain evidence="2">Duluth1</strain>
        <tissue evidence="2">Whole animal</tissue>
    </source>
</reference>
<evidence type="ECO:0000313" key="3">
    <source>
        <dbReference type="Proteomes" id="UP000828390"/>
    </source>
</evidence>
<accession>A0A9D4BLT3</accession>
<reference evidence="2" key="2">
    <citation type="submission" date="2020-11" db="EMBL/GenBank/DDBJ databases">
        <authorList>
            <person name="McCartney M.A."/>
            <person name="Auch B."/>
            <person name="Kono T."/>
            <person name="Mallez S."/>
            <person name="Becker A."/>
            <person name="Gohl D.M."/>
            <person name="Silverstein K.A.T."/>
            <person name="Koren S."/>
            <person name="Bechman K.B."/>
            <person name="Herman A."/>
            <person name="Abrahante J.E."/>
            <person name="Garbe J."/>
        </authorList>
    </citation>
    <scope>NUCLEOTIDE SEQUENCE</scope>
    <source>
        <strain evidence="2">Duluth1</strain>
        <tissue evidence="2">Whole animal</tissue>
    </source>
</reference>
<feature type="region of interest" description="Disordered" evidence="1">
    <location>
        <begin position="1"/>
        <end position="25"/>
    </location>
</feature>